<keyword evidence="4 11" id="KW-0235">DNA replication</keyword>
<keyword evidence="3 11" id="KW-0548">Nucleotidyltransferase</keyword>
<dbReference type="InterPro" id="IPR027417">
    <property type="entry name" value="P-loop_NTPase"/>
</dbReference>
<keyword evidence="7" id="KW-0862">Zinc</keyword>
<dbReference type="NCBIfam" id="TIGR02397">
    <property type="entry name" value="dnaX_nterm"/>
    <property type="match status" value="1"/>
</dbReference>
<dbReference type="CDD" id="cd00009">
    <property type="entry name" value="AAA"/>
    <property type="match status" value="1"/>
</dbReference>
<proteinExistence type="inferred from homology"/>
<dbReference type="InterPro" id="IPR012763">
    <property type="entry name" value="DNA_pol_III_sug/sutau_N"/>
</dbReference>
<feature type="compositionally biased region" description="Low complexity" evidence="12">
    <location>
        <begin position="679"/>
        <end position="703"/>
    </location>
</feature>
<evidence type="ECO:0000259" key="13">
    <source>
        <dbReference type="SMART" id="SM00382"/>
    </source>
</evidence>
<evidence type="ECO:0000256" key="4">
    <source>
        <dbReference type="ARBA" id="ARBA00022705"/>
    </source>
</evidence>
<sequence length="740" mass="77727">MVAALYRRYRPETFAELIGQSQVTDPLRTALRTDRVNHAYLFSGPRGCGKTTSARILARCLNCVEGPTDTPCGVCPSCVELSRDGGGSLDVVEIDAASHNGVDDARDLRERAVFAPARDRFKIFILDEAHMVTPQGFNAMLKIVEEPPEHVKFIFATTEPDKVIGTIRSRTHHYPFRLVPPAQMLDYVQQLSESEKVEVEPGVLPLVVRAGGGSVRDTLSLLDQLIAGSDTATVGYERAVALLGYTHAELLDEVIDALGSGDAAAAFSSVDRVIQTGQDPRRFVEDLLERMRDLIVVAATADHAASVLRGIPQDQLERMAQQAQTLGAAELSRAADVINAALSEMTGATSPRLHLELMIARILVPASDNTQRGALARVERLERRIGIEGDGSLPAVEAAAPATARAAAPVAAAAPPAAAPAGSSQAAHDGSTPAASAAPSSAAAPASAASGAVLSTPAAAPRTTPVSIQQIKDSWPEILDVVEKLKRTAWMVVFTAKPLELRDKTLVLSFPSERDVEALKQRSAPGEGVGDYLKKAFVHVLGFEPALSAKVEGTAAAPPAAAPQSSPDDSASTPEPSRSQEPAQQSSAPQTPAPQTSASQPRSSQSVPPAADEGPEPEEPAPAEDREPGGWAVAAIPESEPEPDVDPSMSRSGAAAASSAAKQEQTAAQHKKAKQPSVPASTPEAASGPPAEAARPSLSAAAAQIDRSRYGESVVRELLNATFIEEQQVAPRVTPQPRDE</sequence>
<dbReference type="CDD" id="cd18137">
    <property type="entry name" value="HLD_clamp_pol_III_gamma_tau"/>
    <property type="match status" value="1"/>
</dbReference>
<dbReference type="SUPFAM" id="SSF48019">
    <property type="entry name" value="post-AAA+ oligomerization domain-like"/>
    <property type="match status" value="1"/>
</dbReference>
<comment type="subunit">
    <text evidence="11">DNA polymerase III contains a core (composed of alpha, epsilon and theta chains) that associates with a tau subunit. This core dimerizes to form the POLIII' complex. PolIII' associates with the gamma complex (composed of gamma, delta, delta', psi and chi chains) and with the beta chain to form the complete DNA polymerase III complex.</text>
</comment>
<feature type="compositionally biased region" description="Low complexity" evidence="12">
    <location>
        <begin position="646"/>
        <end position="668"/>
    </location>
</feature>
<dbReference type="RefSeq" id="WP_343926541.1">
    <property type="nucleotide sequence ID" value="NZ_BAAAKW010000066.1"/>
</dbReference>
<dbReference type="SMART" id="SM00382">
    <property type="entry name" value="AAA"/>
    <property type="match status" value="1"/>
</dbReference>
<dbReference type="InterPro" id="IPR022754">
    <property type="entry name" value="DNA_pol_III_gamma-3"/>
</dbReference>
<evidence type="ECO:0000256" key="2">
    <source>
        <dbReference type="ARBA" id="ARBA00022679"/>
    </source>
</evidence>
<evidence type="ECO:0000256" key="9">
    <source>
        <dbReference type="ARBA" id="ARBA00022932"/>
    </source>
</evidence>
<dbReference type="Pfam" id="PF22608">
    <property type="entry name" value="DNAX_ATPase_lid"/>
    <property type="match status" value="1"/>
</dbReference>
<keyword evidence="8 11" id="KW-0067">ATP-binding</keyword>
<dbReference type="PANTHER" id="PTHR11669:SF0">
    <property type="entry name" value="PROTEIN STICHEL-LIKE 2"/>
    <property type="match status" value="1"/>
</dbReference>
<dbReference type="Gene3D" id="3.40.50.300">
    <property type="entry name" value="P-loop containing nucleotide triphosphate hydrolases"/>
    <property type="match status" value="1"/>
</dbReference>
<keyword evidence="9 11" id="KW-0239">DNA-directed DNA polymerase</keyword>
<dbReference type="InterPro" id="IPR008921">
    <property type="entry name" value="DNA_pol3_clamp-load_cplx_C"/>
</dbReference>
<dbReference type="InterPro" id="IPR003593">
    <property type="entry name" value="AAA+_ATPase"/>
</dbReference>
<comment type="function">
    <text evidence="11">DNA polymerase III is a complex, multichain enzyme responsible for most of the replicative synthesis in bacteria. This DNA polymerase also exhibits 3' to 5' exonuclease activity.</text>
</comment>
<evidence type="ECO:0000256" key="8">
    <source>
        <dbReference type="ARBA" id="ARBA00022840"/>
    </source>
</evidence>
<dbReference type="PANTHER" id="PTHR11669">
    <property type="entry name" value="REPLICATION FACTOR C / DNA POLYMERASE III GAMMA-TAU SUBUNIT"/>
    <property type="match status" value="1"/>
</dbReference>
<evidence type="ECO:0000256" key="6">
    <source>
        <dbReference type="ARBA" id="ARBA00022741"/>
    </source>
</evidence>
<feature type="region of interest" description="Disordered" evidence="12">
    <location>
        <begin position="417"/>
        <end position="439"/>
    </location>
</feature>
<gene>
    <name evidence="11" type="primary">dnaX</name>
    <name evidence="14" type="ORF">GCM10009655_26120</name>
</gene>
<keyword evidence="5" id="KW-0479">Metal-binding</keyword>
<feature type="region of interest" description="Disordered" evidence="12">
    <location>
        <begin position="554"/>
        <end position="709"/>
    </location>
</feature>
<evidence type="ECO:0000313" key="15">
    <source>
        <dbReference type="Proteomes" id="UP001500943"/>
    </source>
</evidence>
<dbReference type="InterPro" id="IPR045085">
    <property type="entry name" value="HLD_clamp_pol_III_gamma_tau"/>
</dbReference>
<evidence type="ECO:0000256" key="1">
    <source>
        <dbReference type="ARBA" id="ARBA00006360"/>
    </source>
</evidence>
<dbReference type="Gene3D" id="1.20.272.10">
    <property type="match status" value="1"/>
</dbReference>
<feature type="compositionally biased region" description="Low complexity" evidence="12">
    <location>
        <begin position="555"/>
        <end position="601"/>
    </location>
</feature>
<evidence type="ECO:0000256" key="7">
    <source>
        <dbReference type="ARBA" id="ARBA00022833"/>
    </source>
</evidence>
<dbReference type="Pfam" id="PF13177">
    <property type="entry name" value="DNA_pol3_delta2"/>
    <property type="match status" value="1"/>
</dbReference>
<evidence type="ECO:0000256" key="3">
    <source>
        <dbReference type="ARBA" id="ARBA00022695"/>
    </source>
</evidence>
<comment type="caution">
    <text evidence="14">The sequence shown here is derived from an EMBL/GenBank/DDBJ whole genome shotgun (WGS) entry which is preliminary data.</text>
</comment>
<dbReference type="Pfam" id="PF12169">
    <property type="entry name" value="DNA_pol3_gamma3"/>
    <property type="match status" value="1"/>
</dbReference>
<name>A0ABP4GIJ9_9MICO</name>
<organism evidence="14 15">
    <name type="scientific">Rhodoglobus aureus</name>
    <dbReference type="NCBI Taxonomy" id="191497"/>
    <lineage>
        <taxon>Bacteria</taxon>
        <taxon>Bacillati</taxon>
        <taxon>Actinomycetota</taxon>
        <taxon>Actinomycetes</taxon>
        <taxon>Micrococcales</taxon>
        <taxon>Microbacteriaceae</taxon>
        <taxon>Rhodoglobus</taxon>
    </lineage>
</organism>
<evidence type="ECO:0000256" key="11">
    <source>
        <dbReference type="RuleBase" id="RU364063"/>
    </source>
</evidence>
<evidence type="ECO:0000256" key="10">
    <source>
        <dbReference type="ARBA" id="ARBA00049244"/>
    </source>
</evidence>
<keyword evidence="2 11" id="KW-0808">Transferase</keyword>
<comment type="similarity">
    <text evidence="1 11">Belongs to the DnaX/STICHEL family.</text>
</comment>
<accession>A0ABP4GIJ9</accession>
<dbReference type="SUPFAM" id="SSF52540">
    <property type="entry name" value="P-loop containing nucleoside triphosphate hydrolases"/>
    <property type="match status" value="1"/>
</dbReference>
<dbReference type="Gene3D" id="1.10.8.60">
    <property type="match status" value="1"/>
</dbReference>
<keyword evidence="6 11" id="KW-0547">Nucleotide-binding</keyword>
<dbReference type="NCBIfam" id="NF005846">
    <property type="entry name" value="PRK07764.1-6"/>
    <property type="match status" value="1"/>
</dbReference>
<evidence type="ECO:0000256" key="5">
    <source>
        <dbReference type="ARBA" id="ARBA00022723"/>
    </source>
</evidence>
<evidence type="ECO:0000256" key="12">
    <source>
        <dbReference type="SAM" id="MobiDB-lite"/>
    </source>
</evidence>
<feature type="compositionally biased region" description="Acidic residues" evidence="12">
    <location>
        <begin position="613"/>
        <end position="622"/>
    </location>
</feature>
<dbReference type="InterPro" id="IPR050238">
    <property type="entry name" value="DNA_Rep/Repair_Clamp_Loader"/>
</dbReference>
<protein>
    <recommendedName>
        <fullName evidence="11">DNA polymerase III subunit gamma/tau</fullName>
        <ecNumber evidence="11">2.7.7.7</ecNumber>
    </recommendedName>
</protein>
<keyword evidence="15" id="KW-1185">Reference proteome</keyword>
<reference evidence="15" key="1">
    <citation type="journal article" date="2019" name="Int. J. Syst. Evol. Microbiol.">
        <title>The Global Catalogue of Microorganisms (GCM) 10K type strain sequencing project: providing services to taxonomists for standard genome sequencing and annotation.</title>
        <authorList>
            <consortium name="The Broad Institute Genomics Platform"/>
            <consortium name="The Broad Institute Genome Sequencing Center for Infectious Disease"/>
            <person name="Wu L."/>
            <person name="Ma J."/>
        </authorList>
    </citation>
    <scope>NUCLEOTIDE SEQUENCE [LARGE SCALE GENOMIC DNA]</scope>
    <source>
        <strain evidence="15">JCM 12762</strain>
    </source>
</reference>
<evidence type="ECO:0000313" key="14">
    <source>
        <dbReference type="EMBL" id="GAA1226255.1"/>
    </source>
</evidence>
<comment type="catalytic activity">
    <reaction evidence="10 11">
        <text>DNA(n) + a 2'-deoxyribonucleoside 5'-triphosphate = DNA(n+1) + diphosphate</text>
        <dbReference type="Rhea" id="RHEA:22508"/>
        <dbReference type="Rhea" id="RHEA-COMP:17339"/>
        <dbReference type="Rhea" id="RHEA-COMP:17340"/>
        <dbReference type="ChEBI" id="CHEBI:33019"/>
        <dbReference type="ChEBI" id="CHEBI:61560"/>
        <dbReference type="ChEBI" id="CHEBI:173112"/>
        <dbReference type="EC" id="2.7.7.7"/>
    </reaction>
</comment>
<dbReference type="EMBL" id="BAAAKW010000066">
    <property type="protein sequence ID" value="GAA1226255.1"/>
    <property type="molecule type" value="Genomic_DNA"/>
</dbReference>
<feature type="domain" description="AAA+ ATPase" evidence="13">
    <location>
        <begin position="36"/>
        <end position="177"/>
    </location>
</feature>
<dbReference type="Proteomes" id="UP001500943">
    <property type="component" value="Unassembled WGS sequence"/>
</dbReference>
<dbReference type="EC" id="2.7.7.7" evidence="11"/>